<dbReference type="InterPro" id="IPR023213">
    <property type="entry name" value="CAT-like_dom_sf"/>
</dbReference>
<sequence>MTLSQQFWQLELKDYSPAHKLSLPVDRQRLSTDQRSGSASTTQLIFDDEICTSFLTYASSHHVTLFQLGLSVFYVFLFKLTHGESDLCIASINANRYRSELGNMIGMFISTLPYRFELDPHWSFDEVVRYVQEKCLSILEHSHYPLQHILSDFHLTQSNVSFLETMFDFITASKDVNYLSLNGVNLEQMSLNESYKMTKFDFSLTFEYSPASDDNQLSCSFVCSSDLFDETTLVTIGRRFQYVLEQLFSSKASTKCIDLYYTSISKVDLILLEEVEERQAIMFHRLESIINEAPASFAQCRIWYENQRDVDTDQSFLTMHNMPFFYRLYRGDILSIEQLRHALHLTVNKHPSLHTSLHFDIEKNLLMQRVLTQQDINNDTFTITESSYESEEQLSNIMHEEKYNPQLFNLAQGLVFRCHLVYYKQISSSHLLSDKDLLIFNFHHALFDFPSMKVFHHDLNQAYTTGQLLYDDNTNLRYLD</sequence>
<dbReference type="Gene3D" id="3.30.559.10">
    <property type="entry name" value="Chloramphenicol acetyltransferase-like domain"/>
    <property type="match status" value="2"/>
</dbReference>
<comment type="caution">
    <text evidence="2">The sequence shown here is derived from an EMBL/GenBank/DDBJ whole genome shotgun (WGS) entry which is preliminary data.</text>
</comment>
<protein>
    <recommendedName>
        <fullName evidence="1">Condensation domain-containing protein</fullName>
    </recommendedName>
</protein>
<name>A0A820BGL1_9BILA</name>
<organism evidence="2 3">
    <name type="scientific">Adineta steineri</name>
    <dbReference type="NCBI Taxonomy" id="433720"/>
    <lineage>
        <taxon>Eukaryota</taxon>
        <taxon>Metazoa</taxon>
        <taxon>Spiralia</taxon>
        <taxon>Gnathifera</taxon>
        <taxon>Rotifera</taxon>
        <taxon>Eurotatoria</taxon>
        <taxon>Bdelloidea</taxon>
        <taxon>Adinetida</taxon>
        <taxon>Adinetidae</taxon>
        <taxon>Adineta</taxon>
    </lineage>
</organism>
<dbReference type="InterPro" id="IPR001242">
    <property type="entry name" value="Condensation_dom"/>
</dbReference>
<dbReference type="Gene3D" id="3.30.559.30">
    <property type="entry name" value="Nonribosomal peptide synthetase, condensation domain"/>
    <property type="match status" value="1"/>
</dbReference>
<gene>
    <name evidence="2" type="ORF">OKA104_LOCUS41010</name>
</gene>
<dbReference type="GO" id="GO:0003824">
    <property type="term" value="F:catalytic activity"/>
    <property type="evidence" value="ECO:0007669"/>
    <property type="project" value="InterPro"/>
</dbReference>
<evidence type="ECO:0000259" key="1">
    <source>
        <dbReference type="Pfam" id="PF00668"/>
    </source>
</evidence>
<evidence type="ECO:0000313" key="3">
    <source>
        <dbReference type="Proteomes" id="UP000663881"/>
    </source>
</evidence>
<evidence type="ECO:0000313" key="2">
    <source>
        <dbReference type="EMBL" id="CAF4201438.1"/>
    </source>
</evidence>
<dbReference type="PANTHER" id="PTHR45527:SF14">
    <property type="entry name" value="PLIPASTATIN SYNTHASE SUBUNIT B"/>
    <property type="match status" value="1"/>
</dbReference>
<dbReference type="SUPFAM" id="SSF52777">
    <property type="entry name" value="CoA-dependent acyltransferases"/>
    <property type="match status" value="2"/>
</dbReference>
<proteinExistence type="predicted"/>
<dbReference type="GO" id="GO:0044550">
    <property type="term" value="P:secondary metabolite biosynthetic process"/>
    <property type="evidence" value="ECO:0007669"/>
    <property type="project" value="TreeGrafter"/>
</dbReference>
<dbReference type="Pfam" id="PF00668">
    <property type="entry name" value="Condensation"/>
    <property type="match status" value="2"/>
</dbReference>
<dbReference type="GO" id="GO:0031177">
    <property type="term" value="F:phosphopantetheine binding"/>
    <property type="evidence" value="ECO:0007669"/>
    <property type="project" value="TreeGrafter"/>
</dbReference>
<feature type="domain" description="Condensation" evidence="1">
    <location>
        <begin position="5"/>
        <end position="250"/>
    </location>
</feature>
<dbReference type="PANTHER" id="PTHR45527">
    <property type="entry name" value="NONRIBOSOMAL PEPTIDE SYNTHETASE"/>
    <property type="match status" value="1"/>
</dbReference>
<dbReference type="GO" id="GO:0043041">
    <property type="term" value="P:amino acid activation for nonribosomal peptide biosynthetic process"/>
    <property type="evidence" value="ECO:0007669"/>
    <property type="project" value="TreeGrafter"/>
</dbReference>
<dbReference type="Proteomes" id="UP000663881">
    <property type="component" value="Unassembled WGS sequence"/>
</dbReference>
<feature type="domain" description="Condensation" evidence="1">
    <location>
        <begin position="291"/>
        <end position="465"/>
    </location>
</feature>
<dbReference type="AlphaFoldDB" id="A0A820BGL1"/>
<reference evidence="2" key="1">
    <citation type="submission" date="2021-02" db="EMBL/GenBank/DDBJ databases">
        <authorList>
            <person name="Nowell W R."/>
        </authorList>
    </citation>
    <scope>NUCLEOTIDE SEQUENCE</scope>
</reference>
<accession>A0A820BGL1</accession>
<feature type="non-terminal residue" evidence="2">
    <location>
        <position position="1"/>
    </location>
</feature>
<dbReference type="EMBL" id="CAJOAY010009295">
    <property type="protein sequence ID" value="CAF4201438.1"/>
    <property type="molecule type" value="Genomic_DNA"/>
</dbReference>
<dbReference type="GO" id="GO:0005829">
    <property type="term" value="C:cytosol"/>
    <property type="evidence" value="ECO:0007669"/>
    <property type="project" value="TreeGrafter"/>
</dbReference>